<sequence length="163" mass="17581">MTRRFPGFVWLLFLACTVVPFTVSCSALPADPEGTLERVSGGTLRVGVSNAPPFTEVDGDGEPAGSETDLVRDFAASVDADVEFFESGEEHLMQRLAEGDLDLVIGGLSDSSPWTDKAALTRPYAEVTDGYGKQRKLVMAAPLGENAFLVRLEEFLAEHGEQQ</sequence>
<protein>
    <submittedName>
        <fullName evidence="4">Transporter substrate-binding domain-containing protein</fullName>
    </submittedName>
</protein>
<dbReference type="Proteomes" id="UP001155145">
    <property type="component" value="Unassembled WGS sequence"/>
</dbReference>
<evidence type="ECO:0000259" key="3">
    <source>
        <dbReference type="Pfam" id="PF00497"/>
    </source>
</evidence>
<feature type="chain" id="PRO_5040739025" evidence="2">
    <location>
        <begin position="30"/>
        <end position="163"/>
    </location>
</feature>
<feature type="signal peptide" evidence="2">
    <location>
        <begin position="1"/>
        <end position="29"/>
    </location>
</feature>
<dbReference type="Gene3D" id="3.40.190.10">
    <property type="entry name" value="Periplasmic binding protein-like II"/>
    <property type="match status" value="1"/>
</dbReference>
<proteinExistence type="predicted"/>
<dbReference type="PROSITE" id="PS51257">
    <property type="entry name" value="PROKAR_LIPOPROTEIN"/>
    <property type="match status" value="1"/>
</dbReference>
<evidence type="ECO:0000313" key="5">
    <source>
        <dbReference type="EMBL" id="UON92603.1"/>
    </source>
</evidence>
<reference evidence="4" key="1">
    <citation type="submission" date="2021-10" db="EMBL/GenBank/DDBJ databases">
        <title>Novel species in genus Arthrobacter.</title>
        <authorList>
            <person name="Liu Y."/>
        </authorList>
    </citation>
    <scope>NUCLEOTIDE SEQUENCE</scope>
    <source>
        <strain evidence="4">Zg-Y462</strain>
        <strain evidence="6">zg-Y462</strain>
    </source>
</reference>
<evidence type="ECO:0000313" key="4">
    <source>
        <dbReference type="EMBL" id="MCC3273422.1"/>
    </source>
</evidence>
<evidence type="ECO:0000313" key="6">
    <source>
        <dbReference type="Proteomes" id="UP000829758"/>
    </source>
</evidence>
<dbReference type="AlphaFoldDB" id="A0A9X1M9K4"/>
<keyword evidence="1 2" id="KW-0732">Signal</keyword>
<evidence type="ECO:0000256" key="1">
    <source>
        <dbReference type="ARBA" id="ARBA00022729"/>
    </source>
</evidence>
<dbReference type="Pfam" id="PF00497">
    <property type="entry name" value="SBP_bac_3"/>
    <property type="match status" value="1"/>
</dbReference>
<keyword evidence="6" id="KW-1185">Reference proteome</keyword>
<dbReference type="Proteomes" id="UP000829758">
    <property type="component" value="Chromosome"/>
</dbReference>
<accession>A0A9X1M9K4</accession>
<dbReference type="SUPFAM" id="SSF53850">
    <property type="entry name" value="Periplasmic binding protein-like II"/>
    <property type="match status" value="1"/>
</dbReference>
<dbReference type="EMBL" id="CP094984">
    <property type="protein sequence ID" value="UON92603.1"/>
    <property type="molecule type" value="Genomic_DNA"/>
</dbReference>
<dbReference type="RefSeq" id="WP_227905741.1">
    <property type="nucleotide sequence ID" value="NZ_CP094984.1"/>
</dbReference>
<evidence type="ECO:0000313" key="7">
    <source>
        <dbReference type="Proteomes" id="UP001155145"/>
    </source>
</evidence>
<organism evidence="4 7">
    <name type="scientific">Arthrobacter zhangbolii</name>
    <dbReference type="NCBI Taxonomy" id="2886936"/>
    <lineage>
        <taxon>Bacteria</taxon>
        <taxon>Bacillati</taxon>
        <taxon>Actinomycetota</taxon>
        <taxon>Actinomycetes</taxon>
        <taxon>Micrococcales</taxon>
        <taxon>Micrococcaceae</taxon>
        <taxon>Arthrobacter</taxon>
    </lineage>
</organism>
<feature type="domain" description="Solute-binding protein family 3/N-terminal" evidence="3">
    <location>
        <begin position="44"/>
        <end position="126"/>
    </location>
</feature>
<evidence type="ECO:0000256" key="2">
    <source>
        <dbReference type="SAM" id="SignalP"/>
    </source>
</evidence>
<dbReference type="PANTHER" id="PTHR35936">
    <property type="entry name" value="MEMBRANE-BOUND LYTIC MUREIN TRANSGLYCOSYLASE F"/>
    <property type="match status" value="1"/>
</dbReference>
<name>A0A9X1M9K4_9MICC</name>
<dbReference type="EMBL" id="JAJFZT010000007">
    <property type="protein sequence ID" value="MCC3273422.1"/>
    <property type="molecule type" value="Genomic_DNA"/>
</dbReference>
<gene>
    <name evidence="4" type="ORF">LJ755_11850</name>
    <name evidence="5" type="ORF">MUK71_02855</name>
</gene>
<dbReference type="InterPro" id="IPR001638">
    <property type="entry name" value="Solute-binding_3/MltF_N"/>
</dbReference>